<dbReference type="SMART" id="SM00388">
    <property type="entry name" value="HisKA"/>
    <property type="match status" value="1"/>
</dbReference>
<dbReference type="Pfam" id="PF02518">
    <property type="entry name" value="HATPase_c"/>
    <property type="match status" value="1"/>
</dbReference>
<dbReference type="CDD" id="cd06225">
    <property type="entry name" value="HAMP"/>
    <property type="match status" value="1"/>
</dbReference>
<evidence type="ECO:0000256" key="11">
    <source>
        <dbReference type="ARBA" id="ARBA00022741"/>
    </source>
</evidence>
<accession>A0A1Z5HVK5</accession>
<feature type="domain" description="PAS" evidence="20">
    <location>
        <begin position="247"/>
        <end position="295"/>
    </location>
</feature>
<comment type="subcellular location">
    <subcellularLocation>
        <location evidence="2">Cell membrane</location>
        <topology evidence="2">Multi-pass membrane protein</topology>
    </subcellularLocation>
</comment>
<feature type="transmembrane region" description="Helical" evidence="18">
    <location>
        <begin position="169"/>
        <end position="188"/>
    </location>
</feature>
<dbReference type="InterPro" id="IPR050351">
    <property type="entry name" value="BphY/WalK/GraS-like"/>
</dbReference>
<dbReference type="PROSITE" id="PS50112">
    <property type="entry name" value="PAS"/>
    <property type="match status" value="1"/>
</dbReference>
<evidence type="ECO:0000256" key="8">
    <source>
        <dbReference type="ARBA" id="ARBA00022592"/>
    </source>
</evidence>
<dbReference type="GO" id="GO:0000155">
    <property type="term" value="F:phosphorelay sensor kinase activity"/>
    <property type="evidence" value="ECO:0007669"/>
    <property type="project" value="InterPro"/>
</dbReference>
<dbReference type="RefSeq" id="WP_088554667.1">
    <property type="nucleotide sequence ID" value="NZ_BDGJ01000164.1"/>
</dbReference>
<dbReference type="InterPro" id="IPR004358">
    <property type="entry name" value="Sig_transdc_His_kin-like_C"/>
</dbReference>
<dbReference type="EC" id="2.7.13.3" evidence="3"/>
<dbReference type="NCBIfam" id="TIGR00229">
    <property type="entry name" value="sensory_box"/>
    <property type="match status" value="1"/>
</dbReference>
<evidence type="ECO:0000313" key="23">
    <source>
        <dbReference type="EMBL" id="GAW93562.1"/>
    </source>
</evidence>
<dbReference type="NCBIfam" id="NF046044">
    <property type="entry name" value="PnpS"/>
    <property type="match status" value="1"/>
</dbReference>
<dbReference type="GO" id="GO:0007234">
    <property type="term" value="P:osmosensory signaling via phosphorelay pathway"/>
    <property type="evidence" value="ECO:0007669"/>
    <property type="project" value="TreeGrafter"/>
</dbReference>
<evidence type="ECO:0000256" key="7">
    <source>
        <dbReference type="ARBA" id="ARBA00022553"/>
    </source>
</evidence>
<dbReference type="NCBIfam" id="TIGR02966">
    <property type="entry name" value="phoR_proteo"/>
    <property type="match status" value="1"/>
</dbReference>
<dbReference type="Gene3D" id="6.10.340.10">
    <property type="match status" value="1"/>
</dbReference>
<keyword evidence="11" id="KW-0547">Nucleotide-binding</keyword>
<dbReference type="Pfam" id="PF00512">
    <property type="entry name" value="HisKA"/>
    <property type="match status" value="1"/>
</dbReference>
<gene>
    <name evidence="23" type="ORF">KKC1_26930</name>
</gene>
<name>A0A1Z5HVK5_9FIRM</name>
<dbReference type="PRINTS" id="PR00344">
    <property type="entry name" value="BCTRLSENSOR"/>
</dbReference>
<organism evidence="23 24">
    <name type="scientific">Calderihabitans maritimus</name>
    <dbReference type="NCBI Taxonomy" id="1246530"/>
    <lineage>
        <taxon>Bacteria</taxon>
        <taxon>Bacillati</taxon>
        <taxon>Bacillota</taxon>
        <taxon>Clostridia</taxon>
        <taxon>Neomoorellales</taxon>
        <taxon>Calderihabitantaceae</taxon>
        <taxon>Calderihabitans</taxon>
    </lineage>
</organism>
<keyword evidence="5" id="KW-0813">Transport</keyword>
<keyword evidence="16 18" id="KW-0472">Membrane</keyword>
<feature type="transmembrane region" description="Helical" evidence="18">
    <location>
        <begin position="12"/>
        <end position="32"/>
    </location>
</feature>
<feature type="domain" description="HAMP" evidence="22">
    <location>
        <begin position="190"/>
        <end position="242"/>
    </location>
</feature>
<dbReference type="InterPro" id="IPR029151">
    <property type="entry name" value="Sensor-like_sf"/>
</dbReference>
<dbReference type="InterPro" id="IPR031967">
    <property type="entry name" value="PhoR_single_Cache-like_dom"/>
</dbReference>
<dbReference type="PANTHER" id="PTHR42878:SF7">
    <property type="entry name" value="SENSOR HISTIDINE KINASE GLRK"/>
    <property type="match status" value="1"/>
</dbReference>
<dbReference type="CDD" id="cd00130">
    <property type="entry name" value="PAS"/>
    <property type="match status" value="1"/>
</dbReference>
<keyword evidence="8" id="KW-0592">Phosphate transport</keyword>
<comment type="catalytic activity">
    <reaction evidence="1">
        <text>ATP + protein L-histidine = ADP + protein N-phospho-L-histidine.</text>
        <dbReference type="EC" id="2.7.13.3"/>
    </reaction>
</comment>
<evidence type="ECO:0000256" key="18">
    <source>
        <dbReference type="SAM" id="Phobius"/>
    </source>
</evidence>
<evidence type="ECO:0000256" key="9">
    <source>
        <dbReference type="ARBA" id="ARBA00022679"/>
    </source>
</evidence>
<keyword evidence="15" id="KW-0902">Two-component regulatory system</keyword>
<dbReference type="InterPro" id="IPR003661">
    <property type="entry name" value="HisK_dim/P_dom"/>
</dbReference>
<dbReference type="CDD" id="cd16922">
    <property type="entry name" value="HATPase_EvgS-ArcB-TorS-like"/>
    <property type="match status" value="1"/>
</dbReference>
<reference evidence="24" key="1">
    <citation type="journal article" date="2017" name="Appl. Environ. Microbiol.">
        <title>Genomic Analysis of Calderihabitans maritimus KKC1, a Thermophilic, Hydrogenogenic, Carboxydotrophic Bacterium Isolated from Marine Sediment.</title>
        <authorList>
            <person name="Omae K."/>
            <person name="Yoneda Y."/>
            <person name="Fukuyama Y."/>
            <person name="Yoshida T."/>
            <person name="Sako Y."/>
        </authorList>
    </citation>
    <scope>NUCLEOTIDE SEQUENCE [LARGE SCALE GENOMIC DNA]</scope>
    <source>
        <strain evidence="24">KKC1</strain>
    </source>
</reference>
<dbReference type="PROSITE" id="PS50109">
    <property type="entry name" value="HIS_KIN"/>
    <property type="match status" value="1"/>
</dbReference>
<evidence type="ECO:0000259" key="19">
    <source>
        <dbReference type="PROSITE" id="PS50109"/>
    </source>
</evidence>
<dbReference type="FunFam" id="1.10.287.130:FF:000008">
    <property type="entry name" value="Two-component sensor histidine kinase"/>
    <property type="match status" value="1"/>
</dbReference>
<dbReference type="GO" id="GO:0005886">
    <property type="term" value="C:plasma membrane"/>
    <property type="evidence" value="ECO:0007669"/>
    <property type="project" value="UniProtKB-SubCell"/>
</dbReference>
<dbReference type="PROSITE" id="PS50885">
    <property type="entry name" value="HAMP"/>
    <property type="match status" value="1"/>
</dbReference>
<feature type="domain" description="PAC" evidence="21">
    <location>
        <begin position="317"/>
        <end position="367"/>
    </location>
</feature>
<dbReference type="GO" id="GO:0005524">
    <property type="term" value="F:ATP binding"/>
    <property type="evidence" value="ECO:0007669"/>
    <property type="project" value="UniProtKB-KW"/>
</dbReference>
<protein>
    <recommendedName>
        <fullName evidence="4">Phosphate regulon sensor protein PhoR</fullName>
        <ecNumber evidence="3">2.7.13.3</ecNumber>
    </recommendedName>
</protein>
<dbReference type="InterPro" id="IPR014310">
    <property type="entry name" value="Sig_transdc_His_kinase_PhoR"/>
</dbReference>
<dbReference type="SMART" id="SM00091">
    <property type="entry name" value="PAS"/>
    <property type="match status" value="1"/>
</dbReference>
<keyword evidence="24" id="KW-1185">Reference proteome</keyword>
<evidence type="ECO:0000256" key="4">
    <source>
        <dbReference type="ARBA" id="ARBA00019665"/>
    </source>
</evidence>
<dbReference type="PANTHER" id="PTHR42878">
    <property type="entry name" value="TWO-COMPONENT HISTIDINE KINASE"/>
    <property type="match status" value="1"/>
</dbReference>
<keyword evidence="6" id="KW-1003">Cell membrane</keyword>
<evidence type="ECO:0000259" key="22">
    <source>
        <dbReference type="PROSITE" id="PS50885"/>
    </source>
</evidence>
<dbReference type="CDD" id="cd00082">
    <property type="entry name" value="HisKA"/>
    <property type="match status" value="1"/>
</dbReference>
<evidence type="ECO:0000256" key="16">
    <source>
        <dbReference type="ARBA" id="ARBA00023136"/>
    </source>
</evidence>
<dbReference type="GO" id="GO:0030295">
    <property type="term" value="F:protein kinase activator activity"/>
    <property type="evidence" value="ECO:0007669"/>
    <property type="project" value="TreeGrafter"/>
</dbReference>
<dbReference type="Gene3D" id="1.10.287.130">
    <property type="match status" value="1"/>
</dbReference>
<dbReference type="OrthoDB" id="9796330at2"/>
<evidence type="ECO:0000256" key="6">
    <source>
        <dbReference type="ARBA" id="ARBA00022475"/>
    </source>
</evidence>
<keyword evidence="10 18" id="KW-0812">Transmembrane</keyword>
<dbReference type="Pfam" id="PF08448">
    <property type="entry name" value="PAS_4"/>
    <property type="match status" value="1"/>
</dbReference>
<keyword evidence="7" id="KW-0597">Phosphoprotein</keyword>
<dbReference type="GO" id="GO:0000156">
    <property type="term" value="F:phosphorelay response regulator activity"/>
    <property type="evidence" value="ECO:0007669"/>
    <property type="project" value="TreeGrafter"/>
</dbReference>
<evidence type="ECO:0000259" key="20">
    <source>
        <dbReference type="PROSITE" id="PS50112"/>
    </source>
</evidence>
<dbReference type="Gene3D" id="3.30.565.10">
    <property type="entry name" value="Histidine kinase-like ATPase, C-terminal domain"/>
    <property type="match status" value="1"/>
</dbReference>
<dbReference type="InterPro" id="IPR035965">
    <property type="entry name" value="PAS-like_dom_sf"/>
</dbReference>
<sequence>MLKSIRWKLTLTYLIVTVLATTAVGFSVLGPLERRATTSLQDKLLAEAKLIREVVGPELARNEYQAVGREVDRLGRSIDSRITVVAADGLVIGDSWENPSAMENHADRPEIQEALRGNMGTVTRYSRTLKTKMIYVAVPVERDGEIIGSVRVSVPLTEVQAMLGRFRRIVIGGIVFATLVVFTLSVQIGRSLSRPVEEINNAALKIARGNFQQKVYYRSQDEIGQLAQTINFMARSLKEKVEEISESRNRLETVLSHMSSGVVFLDPEGRIQLMNPAAEKMLRVSEEDSRGKHNLAVFRNYGLNEKVNEVMEKRSAITYEFTLVYPKKQVLEVNLAPVEGEQRQLLGVVAVFHDISELRRVEQVKSEFVANVSHELRTPVTSIKGFTETLLDGALEEPETARRFVTIIDKEASRLARLIEDLLELSLIESGKVPVRKKACRLGEVVEKTLAYMQPYIERKKLEIKIEIPETLQVMADMDALQQVLSNLIDNAVKYTPEGGAIIVSGERLGKEVKVTVRDTGTGISPQDLPRVFERFYRVDKARSRKQGGTGLGLAIVKHIVEAHGGKVGAESEMGKGSSFWFTLPDAQHG</sequence>
<evidence type="ECO:0000256" key="13">
    <source>
        <dbReference type="ARBA" id="ARBA00022840"/>
    </source>
</evidence>
<dbReference type="SUPFAM" id="SSF47384">
    <property type="entry name" value="Homodimeric domain of signal transducing histidine kinase"/>
    <property type="match status" value="1"/>
</dbReference>
<evidence type="ECO:0000256" key="5">
    <source>
        <dbReference type="ARBA" id="ARBA00022448"/>
    </source>
</evidence>
<keyword evidence="13" id="KW-0067">ATP-binding</keyword>
<evidence type="ECO:0000256" key="17">
    <source>
        <dbReference type="ARBA" id="ARBA00025207"/>
    </source>
</evidence>
<dbReference type="InterPro" id="IPR036890">
    <property type="entry name" value="HATPase_C_sf"/>
</dbReference>
<dbReference type="GO" id="GO:0006817">
    <property type="term" value="P:phosphate ion transport"/>
    <property type="evidence" value="ECO:0007669"/>
    <property type="project" value="UniProtKB-KW"/>
</dbReference>
<dbReference type="SUPFAM" id="SSF103190">
    <property type="entry name" value="Sensory domain-like"/>
    <property type="match status" value="1"/>
</dbReference>
<proteinExistence type="predicted"/>
<dbReference type="SMART" id="SM00304">
    <property type="entry name" value="HAMP"/>
    <property type="match status" value="1"/>
</dbReference>
<dbReference type="Pfam" id="PF00672">
    <property type="entry name" value="HAMP"/>
    <property type="match status" value="1"/>
</dbReference>
<keyword evidence="9" id="KW-0808">Transferase</keyword>
<evidence type="ECO:0000256" key="15">
    <source>
        <dbReference type="ARBA" id="ARBA00023012"/>
    </source>
</evidence>
<dbReference type="Pfam" id="PF16736">
    <property type="entry name" value="sCache_like"/>
    <property type="match status" value="1"/>
</dbReference>
<evidence type="ECO:0000256" key="1">
    <source>
        <dbReference type="ARBA" id="ARBA00000085"/>
    </source>
</evidence>
<dbReference type="InterPro" id="IPR000014">
    <property type="entry name" value="PAS"/>
</dbReference>
<evidence type="ECO:0000256" key="2">
    <source>
        <dbReference type="ARBA" id="ARBA00004651"/>
    </source>
</evidence>
<dbReference type="SUPFAM" id="SSF158472">
    <property type="entry name" value="HAMP domain-like"/>
    <property type="match status" value="1"/>
</dbReference>
<dbReference type="Gene3D" id="3.30.450.20">
    <property type="entry name" value="PAS domain"/>
    <property type="match status" value="2"/>
</dbReference>
<keyword evidence="14 18" id="KW-1133">Transmembrane helix</keyword>
<evidence type="ECO:0000313" key="24">
    <source>
        <dbReference type="Proteomes" id="UP000197032"/>
    </source>
</evidence>
<dbReference type="EMBL" id="BDGJ01000164">
    <property type="protein sequence ID" value="GAW93562.1"/>
    <property type="molecule type" value="Genomic_DNA"/>
</dbReference>
<evidence type="ECO:0000259" key="21">
    <source>
        <dbReference type="PROSITE" id="PS50113"/>
    </source>
</evidence>
<evidence type="ECO:0000256" key="14">
    <source>
        <dbReference type="ARBA" id="ARBA00022989"/>
    </source>
</evidence>
<evidence type="ECO:0000256" key="10">
    <source>
        <dbReference type="ARBA" id="ARBA00022692"/>
    </source>
</evidence>
<comment type="function">
    <text evidence="17">Member of the two-component regulatory system PhoR/PhoB involved in the phosphate regulon genes expression. PhoR may function as a membrane-associated protein kinase that phosphorylates PhoB in response to environmental signals.</text>
</comment>
<comment type="caution">
    <text evidence="23">The sequence shown here is derived from an EMBL/GenBank/DDBJ whole genome shotgun (WGS) entry which is preliminary data.</text>
</comment>
<dbReference type="InterPro" id="IPR003660">
    <property type="entry name" value="HAMP_dom"/>
</dbReference>
<dbReference type="Proteomes" id="UP000197032">
    <property type="component" value="Unassembled WGS sequence"/>
</dbReference>
<dbReference type="SUPFAM" id="SSF55874">
    <property type="entry name" value="ATPase domain of HSP90 chaperone/DNA topoisomerase II/histidine kinase"/>
    <property type="match status" value="1"/>
</dbReference>
<dbReference type="AlphaFoldDB" id="A0A1Z5HVK5"/>
<keyword evidence="12 23" id="KW-0418">Kinase</keyword>
<evidence type="ECO:0000256" key="3">
    <source>
        <dbReference type="ARBA" id="ARBA00012438"/>
    </source>
</evidence>
<evidence type="ECO:0000256" key="12">
    <source>
        <dbReference type="ARBA" id="ARBA00022777"/>
    </source>
</evidence>
<dbReference type="FunFam" id="3.30.565.10:FF:000032">
    <property type="entry name" value="Phosphate regulon sensor histidine kinase PhoR"/>
    <property type="match status" value="1"/>
</dbReference>
<dbReference type="SMART" id="SM00387">
    <property type="entry name" value="HATPase_c"/>
    <property type="match status" value="1"/>
</dbReference>
<dbReference type="PROSITE" id="PS50113">
    <property type="entry name" value="PAC"/>
    <property type="match status" value="1"/>
</dbReference>
<dbReference type="InterPro" id="IPR000700">
    <property type="entry name" value="PAS-assoc_C"/>
</dbReference>
<feature type="domain" description="Histidine kinase" evidence="19">
    <location>
        <begin position="371"/>
        <end position="588"/>
    </location>
</feature>
<dbReference type="InterPro" id="IPR005467">
    <property type="entry name" value="His_kinase_dom"/>
</dbReference>
<dbReference type="InterPro" id="IPR036097">
    <property type="entry name" value="HisK_dim/P_sf"/>
</dbReference>
<dbReference type="SUPFAM" id="SSF55785">
    <property type="entry name" value="PYP-like sensor domain (PAS domain)"/>
    <property type="match status" value="1"/>
</dbReference>
<dbReference type="InterPro" id="IPR013656">
    <property type="entry name" value="PAS_4"/>
</dbReference>
<dbReference type="InterPro" id="IPR003594">
    <property type="entry name" value="HATPase_dom"/>
</dbReference>